<dbReference type="GO" id="GO:0016491">
    <property type="term" value="F:oxidoreductase activity"/>
    <property type="evidence" value="ECO:0007669"/>
    <property type="project" value="TreeGrafter"/>
</dbReference>
<dbReference type="AlphaFoldDB" id="A0A9P4IIY8"/>
<dbReference type="GO" id="GO:0005739">
    <property type="term" value="C:mitochondrion"/>
    <property type="evidence" value="ECO:0007669"/>
    <property type="project" value="TreeGrafter"/>
</dbReference>
<dbReference type="Gene3D" id="3.40.50.720">
    <property type="entry name" value="NAD(P)-binding Rossmann-like Domain"/>
    <property type="match status" value="1"/>
</dbReference>
<organism evidence="3 4">
    <name type="scientific">Rhizodiscina lignyota</name>
    <dbReference type="NCBI Taxonomy" id="1504668"/>
    <lineage>
        <taxon>Eukaryota</taxon>
        <taxon>Fungi</taxon>
        <taxon>Dikarya</taxon>
        <taxon>Ascomycota</taxon>
        <taxon>Pezizomycotina</taxon>
        <taxon>Dothideomycetes</taxon>
        <taxon>Pleosporomycetidae</taxon>
        <taxon>Aulographales</taxon>
        <taxon>Rhizodiscinaceae</taxon>
        <taxon>Rhizodiscina</taxon>
    </lineage>
</organism>
<dbReference type="InterPro" id="IPR013149">
    <property type="entry name" value="ADH-like_C"/>
</dbReference>
<evidence type="ECO:0000313" key="4">
    <source>
        <dbReference type="Proteomes" id="UP000799772"/>
    </source>
</evidence>
<feature type="domain" description="Alcohol dehydrogenase-like C-terminal" evidence="1">
    <location>
        <begin position="201"/>
        <end position="328"/>
    </location>
</feature>
<sequence>MASTSELPAWHKALVLDIYPPKVDKQPTPKPGPGSAIVRILAANVLSYAKEVFSGQRPYPLQKPLTIGSSAVGRIAAIGPDTTSLKPGQLVLVDSFIQARDEPSASILSGLHEGMTEASRTLMRGEWRNSTYAEYAKCPLEQLHPFNEQRFLGSPADGGLGYTLEDLSYISTLAVPFGGLSDIRLKAGQTIIVAPATGNFGGAAVRMAVAMGARVIAMGRNKNALQRIAAGNERTEVVQMTGDMQTDLEELQKFGKIDAFFDISPPQASRSTHLKSCILALRPGGYVSLMGGQQEDVAIPIGAIMHRSIKLHGMFMYTRDDIKTLIGMAEIGVLKLTGGSGGRVSGKFKLEEWEKAFDSAAEGQASGERAVITP</sequence>
<dbReference type="Proteomes" id="UP000799772">
    <property type="component" value="Unassembled WGS sequence"/>
</dbReference>
<dbReference type="SUPFAM" id="SSF50129">
    <property type="entry name" value="GroES-like"/>
    <property type="match status" value="1"/>
</dbReference>
<dbReference type="CDD" id="cd05188">
    <property type="entry name" value="MDR"/>
    <property type="match status" value="1"/>
</dbReference>
<dbReference type="OrthoDB" id="5407715at2759"/>
<feature type="domain" description="Alcohol dehydrogenase-like N-terminal" evidence="2">
    <location>
        <begin position="32"/>
        <end position="146"/>
    </location>
</feature>
<dbReference type="SUPFAM" id="SSF51735">
    <property type="entry name" value="NAD(P)-binding Rossmann-fold domains"/>
    <property type="match status" value="1"/>
</dbReference>
<evidence type="ECO:0000313" key="3">
    <source>
        <dbReference type="EMBL" id="KAF2100148.1"/>
    </source>
</evidence>
<dbReference type="Pfam" id="PF08240">
    <property type="entry name" value="ADH_N"/>
    <property type="match status" value="1"/>
</dbReference>
<evidence type="ECO:0000259" key="2">
    <source>
        <dbReference type="Pfam" id="PF08240"/>
    </source>
</evidence>
<comment type="caution">
    <text evidence="3">The sequence shown here is derived from an EMBL/GenBank/DDBJ whole genome shotgun (WGS) entry which is preliminary data.</text>
</comment>
<name>A0A9P4IIY8_9PEZI</name>
<keyword evidence="4" id="KW-1185">Reference proteome</keyword>
<dbReference type="InterPro" id="IPR011032">
    <property type="entry name" value="GroES-like_sf"/>
</dbReference>
<reference evidence="3" key="1">
    <citation type="journal article" date="2020" name="Stud. Mycol.">
        <title>101 Dothideomycetes genomes: a test case for predicting lifestyles and emergence of pathogens.</title>
        <authorList>
            <person name="Haridas S."/>
            <person name="Albert R."/>
            <person name="Binder M."/>
            <person name="Bloem J."/>
            <person name="Labutti K."/>
            <person name="Salamov A."/>
            <person name="Andreopoulos B."/>
            <person name="Baker S."/>
            <person name="Barry K."/>
            <person name="Bills G."/>
            <person name="Bluhm B."/>
            <person name="Cannon C."/>
            <person name="Castanera R."/>
            <person name="Culley D."/>
            <person name="Daum C."/>
            <person name="Ezra D."/>
            <person name="Gonzalez J."/>
            <person name="Henrissat B."/>
            <person name="Kuo A."/>
            <person name="Liang C."/>
            <person name="Lipzen A."/>
            <person name="Lutzoni F."/>
            <person name="Magnuson J."/>
            <person name="Mondo S."/>
            <person name="Nolan M."/>
            <person name="Ohm R."/>
            <person name="Pangilinan J."/>
            <person name="Park H.-J."/>
            <person name="Ramirez L."/>
            <person name="Alfaro M."/>
            <person name="Sun H."/>
            <person name="Tritt A."/>
            <person name="Yoshinaga Y."/>
            <person name="Zwiers L.-H."/>
            <person name="Turgeon B."/>
            <person name="Goodwin S."/>
            <person name="Spatafora J."/>
            <person name="Crous P."/>
            <person name="Grigoriev I."/>
        </authorList>
    </citation>
    <scope>NUCLEOTIDE SEQUENCE</scope>
    <source>
        <strain evidence="3">CBS 133067</strain>
    </source>
</reference>
<evidence type="ECO:0000259" key="1">
    <source>
        <dbReference type="Pfam" id="PF00107"/>
    </source>
</evidence>
<dbReference type="Pfam" id="PF00107">
    <property type="entry name" value="ADH_zinc_N"/>
    <property type="match status" value="1"/>
</dbReference>
<dbReference type="InterPro" id="IPR036291">
    <property type="entry name" value="NAD(P)-bd_dom_sf"/>
</dbReference>
<dbReference type="PANTHER" id="PTHR43677">
    <property type="entry name" value="SHORT-CHAIN DEHYDROGENASE/REDUCTASE"/>
    <property type="match status" value="1"/>
</dbReference>
<proteinExistence type="predicted"/>
<dbReference type="InterPro" id="IPR051397">
    <property type="entry name" value="Zn-ADH-like_protein"/>
</dbReference>
<dbReference type="InterPro" id="IPR013154">
    <property type="entry name" value="ADH-like_N"/>
</dbReference>
<protein>
    <submittedName>
        <fullName evidence="3">NAD(P)-binding protein</fullName>
    </submittedName>
</protein>
<dbReference type="PANTHER" id="PTHR43677:SF4">
    <property type="entry name" value="QUINONE OXIDOREDUCTASE-LIKE PROTEIN 2"/>
    <property type="match status" value="1"/>
</dbReference>
<dbReference type="EMBL" id="ML978125">
    <property type="protein sequence ID" value="KAF2100148.1"/>
    <property type="molecule type" value="Genomic_DNA"/>
</dbReference>
<gene>
    <name evidence="3" type="ORF">NA57DRAFT_65898</name>
</gene>
<dbReference type="Gene3D" id="3.90.180.10">
    <property type="entry name" value="Medium-chain alcohol dehydrogenases, catalytic domain"/>
    <property type="match status" value="1"/>
</dbReference>
<accession>A0A9P4IIY8</accession>